<keyword evidence="1" id="KW-0472">Membrane</keyword>
<protein>
    <submittedName>
        <fullName evidence="2">Uncharacterized protein</fullName>
    </submittedName>
</protein>
<dbReference type="AlphaFoldDB" id="A0AB73ABX6"/>
<organism evidence="2 3">
    <name type="scientific">Enterococcus faecium SD2A-2</name>
    <dbReference type="NCBI Taxonomy" id="1244154"/>
    <lineage>
        <taxon>Bacteria</taxon>
        <taxon>Bacillati</taxon>
        <taxon>Bacillota</taxon>
        <taxon>Bacilli</taxon>
        <taxon>Lactobacillales</taxon>
        <taxon>Enterococcaceae</taxon>
        <taxon>Enterococcus</taxon>
    </lineage>
</organism>
<comment type="caution">
    <text evidence="2">The sequence shown here is derived from an EMBL/GenBank/DDBJ whole genome shotgun (WGS) entry which is preliminary data.</text>
</comment>
<dbReference type="EMBL" id="ATIT01000063">
    <property type="protein sequence ID" value="EPI14334.1"/>
    <property type="molecule type" value="Genomic_DNA"/>
</dbReference>
<proteinExistence type="predicted"/>
<gene>
    <name evidence="2" type="ORF">D356_00824</name>
</gene>
<evidence type="ECO:0000313" key="3">
    <source>
        <dbReference type="Proteomes" id="UP000014622"/>
    </source>
</evidence>
<evidence type="ECO:0000256" key="1">
    <source>
        <dbReference type="SAM" id="Phobius"/>
    </source>
</evidence>
<accession>A0AB73ABX6</accession>
<sequence length="77" mass="9036">IVDLKLCNRTLMSMNLTKLALEARRKVEAFQHKSVKNKNRDETITFMIISSRFLFLELVISQQLFHFLGIFPLGAYF</sequence>
<feature type="non-terminal residue" evidence="2">
    <location>
        <position position="1"/>
    </location>
</feature>
<keyword evidence="1" id="KW-0812">Transmembrane</keyword>
<feature type="transmembrane region" description="Helical" evidence="1">
    <location>
        <begin position="53"/>
        <end position="76"/>
    </location>
</feature>
<dbReference type="Proteomes" id="UP000014622">
    <property type="component" value="Unassembled WGS sequence"/>
</dbReference>
<name>A0AB73ABX6_ENTFC</name>
<keyword evidence="1" id="KW-1133">Transmembrane helix</keyword>
<evidence type="ECO:0000313" key="2">
    <source>
        <dbReference type="EMBL" id="EPI14334.1"/>
    </source>
</evidence>
<reference evidence="2 3" key="1">
    <citation type="submission" date="2013-06" db="EMBL/GenBank/DDBJ databases">
        <authorList>
            <person name="Weinstock G."/>
            <person name="Sodergren E."/>
            <person name="Lobos E.A."/>
            <person name="Fulton L."/>
            <person name="Fulton R."/>
            <person name="Courtney L."/>
            <person name="Fronick C."/>
            <person name="O'Laughlin M."/>
            <person name="Godfrey J."/>
            <person name="Wilson R.M."/>
            <person name="Miner T."/>
            <person name="Farmer C."/>
            <person name="Delehaunty K."/>
            <person name="Cordes M."/>
            <person name="Minx P."/>
            <person name="Tomlinson C."/>
            <person name="Chen J."/>
            <person name="Wollam A."/>
            <person name="Pepin K.H."/>
            <person name="Bhonagiri V."/>
            <person name="Zhang X."/>
            <person name="Warren W."/>
            <person name="Mitreva M."/>
            <person name="Mardis E.R."/>
            <person name="Wilson R.K."/>
        </authorList>
    </citation>
    <scope>NUCLEOTIDE SEQUENCE [LARGE SCALE GENOMIC DNA]</scope>
    <source>
        <strain evidence="2 3">SD2A-2</strain>
    </source>
</reference>